<feature type="compositionally biased region" description="Basic and acidic residues" evidence="3">
    <location>
        <begin position="1000"/>
        <end position="1011"/>
    </location>
</feature>
<gene>
    <name evidence="5" type="primary">KAFR0F02740</name>
    <name evidence="5" type="ORF">KAFR_0F02740</name>
</gene>
<dbReference type="PANTHER" id="PTHR21601">
    <property type="entry name" value="SPA2 PROTEIN"/>
    <property type="match status" value="1"/>
</dbReference>
<dbReference type="FunCoup" id="H2AWX1">
    <property type="interactions" value="246"/>
</dbReference>
<dbReference type="GO" id="GO:0036267">
    <property type="term" value="P:invasive filamentous growth"/>
    <property type="evidence" value="ECO:0007669"/>
    <property type="project" value="TreeGrafter"/>
</dbReference>
<reference evidence="5 6" key="1">
    <citation type="journal article" date="2011" name="Proc. Natl. Acad. Sci. U.S.A.">
        <title>Evolutionary erosion of yeast sex chromosomes by mating-type switching accidents.</title>
        <authorList>
            <person name="Gordon J.L."/>
            <person name="Armisen D."/>
            <person name="Proux-Wera E."/>
            <person name="Oheigeartaigh S.S."/>
            <person name="Byrne K.P."/>
            <person name="Wolfe K.H."/>
        </authorList>
    </citation>
    <scope>NUCLEOTIDE SEQUENCE [LARGE SCALE GENOMIC DNA]</scope>
    <source>
        <strain evidence="6">ATCC 22294 / BCRC 22015 / CBS 2517 / CECT 1963 / NBRC 1671 / NRRL Y-8276</strain>
    </source>
</reference>
<dbReference type="InterPro" id="IPR039892">
    <property type="entry name" value="Spa2/Sph1"/>
</dbReference>
<protein>
    <recommendedName>
        <fullName evidence="4">GIT Spa2 homology (SHD) domain-containing protein</fullName>
    </recommendedName>
</protein>
<feature type="region of interest" description="Disordered" evidence="3">
    <location>
        <begin position="132"/>
        <end position="214"/>
    </location>
</feature>
<feature type="compositionally biased region" description="Acidic residues" evidence="3">
    <location>
        <begin position="1012"/>
        <end position="1050"/>
    </location>
</feature>
<dbReference type="GO" id="GO:0007121">
    <property type="term" value="P:bipolar cellular bud site selection"/>
    <property type="evidence" value="ECO:0007669"/>
    <property type="project" value="TreeGrafter"/>
</dbReference>
<dbReference type="RefSeq" id="XP_003958006.1">
    <property type="nucleotide sequence ID" value="XM_003957957.1"/>
</dbReference>
<dbReference type="GeneID" id="13884339"/>
<dbReference type="OrthoDB" id="5588096at2759"/>
<feature type="domain" description="GIT Spa2 homology (SHD)" evidence="4">
    <location>
        <begin position="92"/>
        <end position="122"/>
    </location>
</feature>
<feature type="region of interest" description="Disordered" evidence="3">
    <location>
        <begin position="535"/>
        <end position="571"/>
    </location>
</feature>
<feature type="coiled-coil region" evidence="2">
    <location>
        <begin position="322"/>
        <end position="349"/>
    </location>
</feature>
<feature type="region of interest" description="Disordered" evidence="3">
    <location>
        <begin position="864"/>
        <end position="895"/>
    </location>
</feature>
<dbReference type="InterPro" id="IPR013724">
    <property type="entry name" value="GIT_SHD"/>
</dbReference>
<dbReference type="GO" id="GO:0043332">
    <property type="term" value="C:mating projection tip"/>
    <property type="evidence" value="ECO:0007669"/>
    <property type="project" value="TreeGrafter"/>
</dbReference>
<evidence type="ECO:0000256" key="2">
    <source>
        <dbReference type="SAM" id="Coils"/>
    </source>
</evidence>
<dbReference type="HOGENOM" id="CLU_002012_0_0_1"/>
<feature type="compositionally biased region" description="Polar residues" evidence="3">
    <location>
        <begin position="236"/>
        <end position="261"/>
    </location>
</feature>
<keyword evidence="6" id="KW-1185">Reference proteome</keyword>
<evidence type="ECO:0000313" key="6">
    <source>
        <dbReference type="Proteomes" id="UP000005220"/>
    </source>
</evidence>
<feature type="compositionally biased region" description="Acidic residues" evidence="3">
    <location>
        <begin position="806"/>
        <end position="819"/>
    </location>
</feature>
<dbReference type="Pfam" id="PF12205">
    <property type="entry name" value="GIT1_C"/>
    <property type="match status" value="1"/>
</dbReference>
<name>H2AWX1_KAZAF</name>
<feature type="domain" description="GIT Spa2 homology (SHD)" evidence="4">
    <location>
        <begin position="42"/>
        <end position="72"/>
    </location>
</feature>
<dbReference type="STRING" id="1071382.H2AWX1"/>
<proteinExistence type="predicted"/>
<dbReference type="GO" id="GO:0005078">
    <property type="term" value="F:MAP-kinase scaffold activity"/>
    <property type="evidence" value="ECO:0007669"/>
    <property type="project" value="TreeGrafter"/>
</dbReference>
<sequence length="1204" mass="137251">MPPEFTDTHRTKIREYYFSLKTFADVTGINSTERQSTRSQKARSKLLKLSELQFFELTTDVSDELNRRINEDLNKPSHLLPKEIFHLKRNQARQKLANLSQIRFNDLIGDILYEISRRGYDNTPQEEIVEPAKETPGDQNATSLTIQTSQVVPQKASIDWSSEEEEENFKDNRPLQIESTQPIDEDSHEEPDLNVEPEEESHPVTDEIGPLSKQETFVHEYEPTPLFKEEQESMHETSQNDESSASPVPNQHSSIDTSDSQIDMYDNNKNESRNPPILDQDVLKKDLQSVIHYSSTPLKQNSSQKQAVDISPVDDIKLTSKSARYQNELISLNNQISDLSIENEHLKQKNYQLKLKLSTNELIFSDDLPNDIYADNDDFNSEFSALMKNVFNFIKVINIDVVESNEIGSTLFQFINNLIELINMKVNLNSSDLSNQVVLLKSTISQTITTIRYYSLYFRTMPKIVIISMINEIIFSVYNLQNIKKLVKKPTISIRNNDSVKPLKLTQKKNTLVEPVTKKTSTAIPKLIIPMTPIPDTKLRTKENPNIDELDNVNNGSAPLRFKKSDDNTVSPEHIKENNIYVKQEEVEDKHTNVDQSEPFENVEANYQSEPEKIEEKSAEPVQHYSESVKQEDNLKVNTIDDKIKHKSLNSKIDILLGRHYDEVNLPSIEESKKSSIATDIEETIKNSLIETKVPKAALNNTIGPENDIKTDKDVVTNMEIKSGLSSVYLKGGDFVDEKENSPVNHDETFKELKKLNKNPIRVNTFQGSSLRKINLAGSEEDIDTNVRGLGLTISDGTPVNFVPEGEIESSTDETENDDDMKQPAKPVIKPRSPLRAQSITQFPVNNLEKPVITITKDEDEIEITSEVEKGSKEIDTPLEQKEIYNENVSEPTTMMEANVKSPIQEEETKPPLEEEPPVVIKQEEEVEPLFTGNNKVHTVVEQEETKSLIRQEEEEEIKPLIKQEEEVESLIKEEEITLPPAKPAFEDNEEDMSYQFIPLEHDKESTSSKEGEEEETEEEEAEEEDGEEDDDEDDDEEEEDFDVDAFDIENPDNTLSELLLYLEHQTVQVISTIQSLLTSIKQPQSTKGNLRNKSNAINLVIRQMVDATSNSMNQSRNANLKEHGSWVVQSLKDCSRRIAILCQLNNEGVLVEENGDIDYADKNFKQRLAGIAFDVAKCTKELVKTVEEASLKEEIEFLNSRIH</sequence>
<dbReference type="GO" id="GO:0007124">
    <property type="term" value="P:pseudohyphal growth"/>
    <property type="evidence" value="ECO:0007669"/>
    <property type="project" value="TreeGrafter"/>
</dbReference>
<feature type="compositionally biased region" description="Polar residues" evidence="3">
    <location>
        <begin position="137"/>
        <end position="152"/>
    </location>
</feature>
<keyword evidence="2" id="KW-0175">Coiled coil</keyword>
<feature type="region of interest" description="Disordered" evidence="3">
    <location>
        <begin position="798"/>
        <end position="828"/>
    </location>
</feature>
<dbReference type="KEGG" id="kaf:KAFR_0F02740"/>
<dbReference type="GO" id="GO:0005826">
    <property type="term" value="C:actomyosin contractile ring"/>
    <property type="evidence" value="ECO:0007669"/>
    <property type="project" value="TreeGrafter"/>
</dbReference>
<dbReference type="SMART" id="SM00555">
    <property type="entry name" value="GIT"/>
    <property type="match status" value="2"/>
</dbReference>
<dbReference type="Pfam" id="PF08518">
    <property type="entry name" value="GIT_SHD"/>
    <property type="match status" value="2"/>
</dbReference>
<dbReference type="InterPro" id="IPR022018">
    <property type="entry name" value="GIT1_C"/>
</dbReference>
<feature type="compositionally biased region" description="Basic and acidic residues" evidence="3">
    <location>
        <begin position="867"/>
        <end position="885"/>
    </location>
</feature>
<dbReference type="Proteomes" id="UP000005220">
    <property type="component" value="Chromosome 6"/>
</dbReference>
<keyword evidence="1" id="KW-0677">Repeat</keyword>
<dbReference type="PANTHER" id="PTHR21601:SF0">
    <property type="entry name" value="PROTEIN SPA2-RELATED"/>
    <property type="match status" value="1"/>
</dbReference>
<dbReference type="GO" id="GO:0005934">
    <property type="term" value="C:cellular bud tip"/>
    <property type="evidence" value="ECO:0007669"/>
    <property type="project" value="TreeGrafter"/>
</dbReference>
<evidence type="ECO:0000256" key="1">
    <source>
        <dbReference type="ARBA" id="ARBA00022737"/>
    </source>
</evidence>
<evidence type="ECO:0000259" key="4">
    <source>
        <dbReference type="SMART" id="SM00555"/>
    </source>
</evidence>
<feature type="compositionally biased region" description="Basic and acidic residues" evidence="3">
    <location>
        <begin position="951"/>
        <end position="976"/>
    </location>
</feature>
<dbReference type="GO" id="GO:0000131">
    <property type="term" value="C:incipient cellular bud site"/>
    <property type="evidence" value="ECO:0007669"/>
    <property type="project" value="TreeGrafter"/>
</dbReference>
<dbReference type="AlphaFoldDB" id="H2AWX1"/>
<evidence type="ECO:0000256" key="3">
    <source>
        <dbReference type="SAM" id="MobiDB-lite"/>
    </source>
</evidence>
<feature type="region of interest" description="Disordered" evidence="3">
    <location>
        <begin position="229"/>
        <end position="277"/>
    </location>
</feature>
<evidence type="ECO:0000313" key="5">
    <source>
        <dbReference type="EMBL" id="CCF58871.1"/>
    </source>
</evidence>
<dbReference type="InParanoid" id="H2AWX1"/>
<dbReference type="GO" id="GO:0005935">
    <property type="term" value="C:cellular bud neck"/>
    <property type="evidence" value="ECO:0007669"/>
    <property type="project" value="TreeGrafter"/>
</dbReference>
<feature type="region of interest" description="Disordered" evidence="3">
    <location>
        <begin position="951"/>
        <end position="1050"/>
    </location>
</feature>
<organism evidence="5 6">
    <name type="scientific">Kazachstania africana (strain ATCC 22294 / BCRC 22015 / CBS 2517 / CECT 1963 / NBRC 1671 / NRRL Y-8276)</name>
    <name type="common">Yeast</name>
    <name type="synonym">Kluyveromyces africanus</name>
    <dbReference type="NCBI Taxonomy" id="1071382"/>
    <lineage>
        <taxon>Eukaryota</taxon>
        <taxon>Fungi</taxon>
        <taxon>Dikarya</taxon>
        <taxon>Ascomycota</taxon>
        <taxon>Saccharomycotina</taxon>
        <taxon>Saccharomycetes</taxon>
        <taxon>Saccharomycetales</taxon>
        <taxon>Saccharomycetaceae</taxon>
        <taxon>Kazachstania</taxon>
    </lineage>
</organism>
<dbReference type="Gene3D" id="1.20.120.330">
    <property type="entry name" value="Nucleotidyltransferases domain 2"/>
    <property type="match status" value="1"/>
</dbReference>
<accession>H2AWX1</accession>
<dbReference type="GO" id="GO:1902716">
    <property type="term" value="C:cell cortex of growing cell tip"/>
    <property type="evidence" value="ECO:0007669"/>
    <property type="project" value="TreeGrafter"/>
</dbReference>
<feature type="compositionally biased region" description="Acidic residues" evidence="3">
    <location>
        <begin position="183"/>
        <end position="199"/>
    </location>
</feature>
<dbReference type="EMBL" id="HE650826">
    <property type="protein sequence ID" value="CCF58871.1"/>
    <property type="molecule type" value="Genomic_DNA"/>
</dbReference>
<dbReference type="eggNOG" id="ENOG502QS1N">
    <property type="taxonomic scope" value="Eukaryota"/>
</dbReference>
<dbReference type="FunFam" id="1.20.120.330:FF:000017">
    <property type="entry name" value="Polarisome protein, putative"/>
    <property type="match status" value="1"/>
</dbReference>